<dbReference type="Gene3D" id="2.30.42.10">
    <property type="match status" value="2"/>
</dbReference>
<feature type="non-terminal residue" evidence="8">
    <location>
        <position position="563"/>
    </location>
</feature>
<evidence type="ECO:0000256" key="2">
    <source>
        <dbReference type="ARBA" id="ARBA00022692"/>
    </source>
</evidence>
<dbReference type="InterPro" id="IPR001478">
    <property type="entry name" value="PDZ"/>
</dbReference>
<dbReference type="SUPFAM" id="SSF50156">
    <property type="entry name" value="PDZ domain-like"/>
    <property type="match status" value="2"/>
</dbReference>
<dbReference type="GO" id="GO:0012505">
    <property type="term" value="C:endomembrane system"/>
    <property type="evidence" value="ECO:0007669"/>
    <property type="project" value="UniProtKB-SubCell"/>
</dbReference>
<evidence type="ECO:0000256" key="3">
    <source>
        <dbReference type="ARBA" id="ARBA00022989"/>
    </source>
</evidence>
<feature type="domain" description="PDZ" evidence="7">
    <location>
        <begin position="312"/>
        <end position="383"/>
    </location>
</feature>
<organism evidence="8 9">
    <name type="scientific">Candidatus Methanoperedens nitratireducens</name>
    <dbReference type="NCBI Taxonomy" id="1392998"/>
    <lineage>
        <taxon>Archaea</taxon>
        <taxon>Methanobacteriati</taxon>
        <taxon>Methanobacteriota</taxon>
        <taxon>Stenosarchaea group</taxon>
        <taxon>Methanomicrobia</taxon>
        <taxon>Methanosarcinales</taxon>
        <taxon>ANME-2 cluster</taxon>
        <taxon>Candidatus Methanoperedentaceae</taxon>
        <taxon>Candidatus Methanoperedens</taxon>
    </lineage>
</organism>
<feature type="transmembrane region" description="Helical" evidence="6">
    <location>
        <begin position="6"/>
        <end position="22"/>
    </location>
</feature>
<gene>
    <name evidence="8" type="ORF">MPEBLZ_03409</name>
</gene>
<keyword evidence="4 6" id="KW-0472">Membrane</keyword>
<comment type="caution">
    <text evidence="8">The sequence shown here is derived from an EMBL/GenBank/DDBJ whole genome shotgun (WGS) entry which is preliminary data.</text>
</comment>
<dbReference type="AlphaFoldDB" id="A0A0P8CH64"/>
<feature type="transmembrane region" description="Helical" evidence="6">
    <location>
        <begin position="62"/>
        <end position="85"/>
    </location>
</feature>
<dbReference type="PANTHER" id="PTHR13325:SF3">
    <property type="entry name" value="MEMBRANE-BOUND TRANSCRIPTION FACTOR SITE-2 PROTEASE"/>
    <property type="match status" value="1"/>
</dbReference>
<keyword evidence="2 6" id="KW-0812">Transmembrane</keyword>
<evidence type="ECO:0000256" key="4">
    <source>
        <dbReference type="ARBA" id="ARBA00023136"/>
    </source>
</evidence>
<dbReference type="InterPro" id="IPR036034">
    <property type="entry name" value="PDZ_sf"/>
</dbReference>
<keyword evidence="3 6" id="KW-1133">Transmembrane helix</keyword>
<evidence type="ECO:0000313" key="8">
    <source>
        <dbReference type="EMBL" id="KPQ42039.1"/>
    </source>
</evidence>
<evidence type="ECO:0000259" key="7">
    <source>
        <dbReference type="SMART" id="SM00228"/>
    </source>
</evidence>
<evidence type="ECO:0000256" key="5">
    <source>
        <dbReference type="SAM" id="MobiDB-lite"/>
    </source>
</evidence>
<dbReference type="PRINTS" id="PR01000">
    <property type="entry name" value="SREBPS2PTASE"/>
</dbReference>
<dbReference type="GO" id="GO:0005737">
    <property type="term" value="C:cytoplasm"/>
    <property type="evidence" value="ECO:0007669"/>
    <property type="project" value="TreeGrafter"/>
</dbReference>
<dbReference type="GO" id="GO:0031293">
    <property type="term" value="P:membrane protein intracellular domain proteolysis"/>
    <property type="evidence" value="ECO:0007669"/>
    <property type="project" value="TreeGrafter"/>
</dbReference>
<dbReference type="GO" id="GO:0004222">
    <property type="term" value="F:metalloendopeptidase activity"/>
    <property type="evidence" value="ECO:0007669"/>
    <property type="project" value="InterPro"/>
</dbReference>
<dbReference type="EMBL" id="LKCM01000272">
    <property type="protein sequence ID" value="KPQ42039.1"/>
    <property type="molecule type" value="Genomic_DNA"/>
</dbReference>
<dbReference type="GO" id="GO:0016020">
    <property type="term" value="C:membrane"/>
    <property type="evidence" value="ECO:0007669"/>
    <property type="project" value="InterPro"/>
</dbReference>
<dbReference type="SMART" id="SM00228">
    <property type="entry name" value="PDZ"/>
    <property type="match status" value="2"/>
</dbReference>
<dbReference type="Proteomes" id="UP000050360">
    <property type="component" value="Unassembled WGS sequence"/>
</dbReference>
<name>A0A0P8CH64_9EURY</name>
<dbReference type="CDD" id="cd06159">
    <property type="entry name" value="S2P-M50_PDZ_Arch"/>
    <property type="match status" value="1"/>
</dbReference>
<feature type="transmembrane region" description="Helical" evidence="6">
    <location>
        <begin position="452"/>
        <end position="474"/>
    </location>
</feature>
<accession>A0A0P8CH64</accession>
<feature type="region of interest" description="Disordered" evidence="5">
    <location>
        <begin position="178"/>
        <end position="207"/>
    </location>
</feature>
<proteinExistence type="predicted"/>
<keyword evidence="8" id="KW-0378">Hydrolase</keyword>
<comment type="subcellular location">
    <subcellularLocation>
        <location evidence="1">Endomembrane system</location>
        <topology evidence="1">Multi-pass membrane protein</topology>
    </subcellularLocation>
</comment>
<dbReference type="PANTHER" id="PTHR13325">
    <property type="entry name" value="PROTEASE M50 MEMBRANE-BOUND TRANSCRIPTION FACTOR SITE 2 PROTEASE"/>
    <property type="match status" value="1"/>
</dbReference>
<dbReference type="InterPro" id="IPR001193">
    <property type="entry name" value="MBTPS2"/>
</dbReference>
<feature type="transmembrane region" description="Helical" evidence="6">
    <location>
        <begin position="122"/>
        <end position="144"/>
    </location>
</feature>
<feature type="transmembrane region" description="Helical" evidence="6">
    <location>
        <begin position="218"/>
        <end position="241"/>
    </location>
</feature>
<dbReference type="Pfam" id="PF02163">
    <property type="entry name" value="Peptidase_M50"/>
    <property type="match status" value="1"/>
</dbReference>
<evidence type="ECO:0000256" key="6">
    <source>
        <dbReference type="SAM" id="Phobius"/>
    </source>
</evidence>
<sequence length="563" mass="62044">MNYTDLLLPLFLVYWLIVMILNRRGTLAKYNITAYGPLLMIRTTKGQEFLDRLAVHKTFWRTFANIGLPAMLLGMLIMFLLILFIDYSLITSFQTQTVPQPTKFNEPRNIFLIPGINEYIPFYWGAIALIVTLMVHEFSHAILCKVEGIRVKSMGILLALVPVGGFAEPDEEQLLGKKEERTDIEKESRTEESRVDVPGTEEPAEPKRIATRRERVRVLTAGVMANFVTAIIAFFLFFTLLGSISTVGDVMVTSVIPGSPAQLAGVNQSTILTGINDIKVNNASDFLSYASTITPGSNIKLNLVENGVRKEINLIASGKNVTLAGVKVLTVTEGSAAQTAGIKEGMIITRIDNTEIKELKDFINFMNSTKQGQKIDIYLLSNSSLDASTEVFKGVELGKNPSPVNVNKGFLGVSYSPEQGAVSYSIGIGIGEFQAKTYLNMLKSIPSLMTGIYGWVIIFGLPLFGFAGEGFPGFSGMLMNFYEPTGWVAVFGVVVFWMLNALLWIGWMNFYAGLFNCLPAVPLDGGHVFRDVMTSFLSKVFGDGEKVERLSNTIVMVFAVLIL</sequence>
<dbReference type="InterPro" id="IPR008915">
    <property type="entry name" value="Peptidase_M50"/>
</dbReference>
<evidence type="ECO:0000256" key="1">
    <source>
        <dbReference type="ARBA" id="ARBA00004127"/>
    </source>
</evidence>
<feature type="transmembrane region" description="Helical" evidence="6">
    <location>
        <begin position="486"/>
        <end position="507"/>
    </location>
</feature>
<protein>
    <submittedName>
        <fullName evidence="8">Sterol-regulatory element-binding protein intramembrane protease</fullName>
    </submittedName>
</protein>
<reference evidence="8 9" key="1">
    <citation type="submission" date="2015-09" db="EMBL/GenBank/DDBJ databases">
        <title>A metagenomics-based metabolic model of nitrate-dependent anaerobic oxidation of methane by Methanoperedens-like archaea.</title>
        <authorList>
            <person name="Arshad A."/>
            <person name="Speth D.R."/>
            <person name="De Graaf R.M."/>
            <person name="Op Den Camp H.J."/>
            <person name="Jetten M.S."/>
            <person name="Welte C.U."/>
        </authorList>
    </citation>
    <scope>NUCLEOTIDE SEQUENCE [LARGE SCALE GENOMIC DNA]</scope>
</reference>
<feature type="domain" description="PDZ" evidence="7">
    <location>
        <begin position="234"/>
        <end position="307"/>
    </location>
</feature>
<keyword evidence="8" id="KW-0645">Protease</keyword>
<evidence type="ECO:0000313" key="9">
    <source>
        <dbReference type="Proteomes" id="UP000050360"/>
    </source>
</evidence>
<feature type="compositionally biased region" description="Basic and acidic residues" evidence="5">
    <location>
        <begin position="178"/>
        <end position="195"/>
    </location>
</feature>